<dbReference type="EMBL" id="KB445551">
    <property type="protein sequence ID" value="EMC99853.1"/>
    <property type="molecule type" value="Genomic_DNA"/>
</dbReference>
<dbReference type="KEGG" id="bcom:BAUCODRAFT_352958"/>
<dbReference type="RefSeq" id="XP_007673361.1">
    <property type="nucleotide sequence ID" value="XM_007675171.1"/>
</dbReference>
<organism evidence="1 2">
    <name type="scientific">Baudoinia panamericana (strain UAMH 10762)</name>
    <name type="common">Angels' share fungus</name>
    <name type="synonym">Baudoinia compniacensis (strain UAMH 10762)</name>
    <dbReference type="NCBI Taxonomy" id="717646"/>
    <lineage>
        <taxon>Eukaryota</taxon>
        <taxon>Fungi</taxon>
        <taxon>Dikarya</taxon>
        <taxon>Ascomycota</taxon>
        <taxon>Pezizomycotina</taxon>
        <taxon>Dothideomycetes</taxon>
        <taxon>Dothideomycetidae</taxon>
        <taxon>Mycosphaerellales</taxon>
        <taxon>Teratosphaeriaceae</taxon>
        <taxon>Baudoinia</taxon>
    </lineage>
</organism>
<evidence type="ECO:0000313" key="2">
    <source>
        <dbReference type="Proteomes" id="UP000011761"/>
    </source>
</evidence>
<sequence>MHIKQCQSCYIQPYRSYSLPKQPTCPEYHKLTIHKAAIELSSHAFLSLCHQLPKASPSSSAIQCVRTRPSNECAVAACETRFIYRVVRSGVA</sequence>
<evidence type="ECO:0000313" key="1">
    <source>
        <dbReference type="EMBL" id="EMC99853.1"/>
    </source>
</evidence>
<name>M2N6X0_BAUPA</name>
<accession>M2N6X0</accession>
<dbReference type="Proteomes" id="UP000011761">
    <property type="component" value="Unassembled WGS sequence"/>
</dbReference>
<keyword evidence="2" id="KW-1185">Reference proteome</keyword>
<dbReference type="HOGENOM" id="CLU_2412921_0_0_1"/>
<dbReference type="GeneID" id="19112659"/>
<protein>
    <submittedName>
        <fullName evidence="1">Uncharacterized protein</fullName>
    </submittedName>
</protein>
<dbReference type="AlphaFoldDB" id="M2N6X0"/>
<proteinExistence type="predicted"/>
<reference evidence="1 2" key="1">
    <citation type="journal article" date="2012" name="PLoS Pathog.">
        <title>Diverse lifestyles and strategies of plant pathogenesis encoded in the genomes of eighteen Dothideomycetes fungi.</title>
        <authorList>
            <person name="Ohm R.A."/>
            <person name="Feau N."/>
            <person name="Henrissat B."/>
            <person name="Schoch C.L."/>
            <person name="Horwitz B.A."/>
            <person name="Barry K.W."/>
            <person name="Condon B.J."/>
            <person name="Copeland A.C."/>
            <person name="Dhillon B."/>
            <person name="Glaser F."/>
            <person name="Hesse C.N."/>
            <person name="Kosti I."/>
            <person name="LaButti K."/>
            <person name="Lindquist E.A."/>
            <person name="Lucas S."/>
            <person name="Salamov A.A."/>
            <person name="Bradshaw R.E."/>
            <person name="Ciuffetti L."/>
            <person name="Hamelin R.C."/>
            <person name="Kema G.H.J."/>
            <person name="Lawrence C."/>
            <person name="Scott J.A."/>
            <person name="Spatafora J.W."/>
            <person name="Turgeon B.G."/>
            <person name="de Wit P.J.G.M."/>
            <person name="Zhong S."/>
            <person name="Goodwin S.B."/>
            <person name="Grigoriev I.V."/>
        </authorList>
    </citation>
    <scope>NUCLEOTIDE SEQUENCE [LARGE SCALE GENOMIC DNA]</scope>
    <source>
        <strain evidence="1 2">UAMH 10762</strain>
    </source>
</reference>
<gene>
    <name evidence="1" type="ORF">BAUCODRAFT_352958</name>
</gene>